<dbReference type="RefSeq" id="XP_045963575.1">
    <property type="nucleotide sequence ID" value="XM_046097193.1"/>
</dbReference>
<evidence type="ECO:0000259" key="8">
    <source>
        <dbReference type="Pfam" id="PF01432"/>
    </source>
</evidence>
<organism evidence="9 10">
    <name type="scientific">Truncatella angustata</name>
    <dbReference type="NCBI Taxonomy" id="152316"/>
    <lineage>
        <taxon>Eukaryota</taxon>
        <taxon>Fungi</taxon>
        <taxon>Dikarya</taxon>
        <taxon>Ascomycota</taxon>
        <taxon>Pezizomycotina</taxon>
        <taxon>Sordariomycetes</taxon>
        <taxon>Xylariomycetidae</taxon>
        <taxon>Amphisphaeriales</taxon>
        <taxon>Sporocadaceae</taxon>
        <taxon>Truncatella</taxon>
    </lineage>
</organism>
<dbReference type="InterPro" id="IPR001567">
    <property type="entry name" value="Pept_M3A_M3B_dom"/>
</dbReference>
<dbReference type="SUPFAM" id="SSF55486">
    <property type="entry name" value="Metalloproteases ('zincins'), catalytic domain"/>
    <property type="match status" value="1"/>
</dbReference>
<dbReference type="GeneID" id="70126085"/>
<evidence type="ECO:0000256" key="2">
    <source>
        <dbReference type="ARBA" id="ARBA00022670"/>
    </source>
</evidence>
<keyword evidence="3 7" id="KW-0479">Metal-binding</keyword>
<keyword evidence="4 7" id="KW-0378">Hydrolase</keyword>
<keyword evidence="2 7" id="KW-0645">Protease</keyword>
<dbReference type="Proteomes" id="UP000758603">
    <property type="component" value="Unassembled WGS sequence"/>
</dbReference>
<proteinExistence type="inferred from homology"/>
<evidence type="ECO:0000256" key="3">
    <source>
        <dbReference type="ARBA" id="ARBA00022723"/>
    </source>
</evidence>
<accession>A0A9P8UWW1</accession>
<dbReference type="Gene3D" id="1.10.1370.10">
    <property type="entry name" value="Neurolysin, domain 3"/>
    <property type="match status" value="1"/>
</dbReference>
<dbReference type="GO" id="GO:0006518">
    <property type="term" value="P:peptide metabolic process"/>
    <property type="evidence" value="ECO:0007669"/>
    <property type="project" value="TreeGrafter"/>
</dbReference>
<sequence length="708" mass="80544">MDSLKELSGLITFVVTPPSILKDARESITRSRELHESLTRDVSASSATFENVLVPLAEAENALITTFRRLVFYESVSPDANVREASAQAKSLFEAFKLETAMNEGLFALVDAVSKGKEGLLDLDAESRRLLEKVHQDHTVNGLSLSVGSAERERFMTIKKRIGELEGMFMRNLAKSKTSSGGLWFTRAELAGLPESLISRLEMREHDHEEQRFRVSFNNSDLFPTLKFAENPATRKRMYIASERICASSVPIFQEAVLLRDEAARLLGYASHAAFSTRDKMAKDPETVNKFLLDLKKGLITVAAEDLRHKKDLKRQHVESRGENYDGQFFLWDSSFYNSLALREWHAVDQQLLSEYFEINTVKSAILEMMQNLFGLRFTRISTDHMTAEIWHEDVELYSVWESDETGGHFVGYQYLDLFAREGKASHACSLNLKPSTHNEFCATALLCSFSKPVSEQPTLLRHDEVVLFFHELGHCIHDLASKPRYARFHGPDGTAVDFSEAPSQLLEYWFWTPSVLRKIGRHYSYLSGEFLRSWIERSPNGSERPSENLSEDSINQLLASKNMGEVATNRIMLTIALFDMSIHSPENYEVLTAIDPSSMYNSIRKEVCQLQDPTDLGEPCDWGSGFATYPHLMDGYDAGFYSYLFSKVFAADIFYSMFAKDPMNTRESLRYRRAVLEKGGIRGDLQNLTEYLGREPKVDAFYHALKM</sequence>
<gene>
    <name evidence="9" type="ORF">BKA67DRAFT_508911</name>
</gene>
<dbReference type="PANTHER" id="PTHR11804:SF84">
    <property type="entry name" value="SACCHAROLYSIN"/>
    <property type="match status" value="1"/>
</dbReference>
<dbReference type="PANTHER" id="PTHR11804">
    <property type="entry name" value="PROTEASE M3 THIMET OLIGOPEPTIDASE-RELATED"/>
    <property type="match status" value="1"/>
</dbReference>
<reference evidence="9" key="1">
    <citation type="journal article" date="2021" name="Nat. Commun.">
        <title>Genetic determinants of endophytism in the Arabidopsis root mycobiome.</title>
        <authorList>
            <person name="Mesny F."/>
            <person name="Miyauchi S."/>
            <person name="Thiergart T."/>
            <person name="Pickel B."/>
            <person name="Atanasova L."/>
            <person name="Karlsson M."/>
            <person name="Huettel B."/>
            <person name="Barry K.W."/>
            <person name="Haridas S."/>
            <person name="Chen C."/>
            <person name="Bauer D."/>
            <person name="Andreopoulos W."/>
            <person name="Pangilinan J."/>
            <person name="LaButti K."/>
            <person name="Riley R."/>
            <person name="Lipzen A."/>
            <person name="Clum A."/>
            <person name="Drula E."/>
            <person name="Henrissat B."/>
            <person name="Kohler A."/>
            <person name="Grigoriev I.V."/>
            <person name="Martin F.M."/>
            <person name="Hacquard S."/>
        </authorList>
    </citation>
    <scope>NUCLEOTIDE SEQUENCE</scope>
    <source>
        <strain evidence="9">MPI-SDFR-AT-0073</strain>
    </source>
</reference>
<evidence type="ECO:0000256" key="5">
    <source>
        <dbReference type="ARBA" id="ARBA00022833"/>
    </source>
</evidence>
<evidence type="ECO:0000313" key="9">
    <source>
        <dbReference type="EMBL" id="KAH6659444.1"/>
    </source>
</evidence>
<dbReference type="Pfam" id="PF01432">
    <property type="entry name" value="Peptidase_M3"/>
    <property type="match status" value="1"/>
</dbReference>
<protein>
    <submittedName>
        <fullName evidence="9">Metallopeptidase MepB</fullName>
    </submittedName>
</protein>
<keyword evidence="6 7" id="KW-0482">Metalloprotease</keyword>
<dbReference type="GO" id="GO:0004222">
    <property type="term" value="F:metalloendopeptidase activity"/>
    <property type="evidence" value="ECO:0007669"/>
    <property type="project" value="InterPro"/>
</dbReference>
<keyword evidence="5 7" id="KW-0862">Zinc</keyword>
<dbReference type="InterPro" id="IPR024077">
    <property type="entry name" value="Neurolysin/TOP_dom2"/>
</dbReference>
<dbReference type="GO" id="GO:0046872">
    <property type="term" value="F:metal ion binding"/>
    <property type="evidence" value="ECO:0007669"/>
    <property type="project" value="UniProtKB-UniRule"/>
</dbReference>
<feature type="domain" description="Peptidase M3A/M3B catalytic" evidence="8">
    <location>
        <begin position="226"/>
        <end position="707"/>
    </location>
</feature>
<evidence type="ECO:0000256" key="6">
    <source>
        <dbReference type="ARBA" id="ARBA00023049"/>
    </source>
</evidence>
<evidence type="ECO:0000256" key="4">
    <source>
        <dbReference type="ARBA" id="ARBA00022801"/>
    </source>
</evidence>
<evidence type="ECO:0000256" key="1">
    <source>
        <dbReference type="ARBA" id="ARBA00006040"/>
    </source>
</evidence>
<dbReference type="GO" id="GO:0006508">
    <property type="term" value="P:proteolysis"/>
    <property type="evidence" value="ECO:0007669"/>
    <property type="project" value="UniProtKB-KW"/>
</dbReference>
<dbReference type="AlphaFoldDB" id="A0A9P8UWW1"/>
<dbReference type="InterPro" id="IPR024079">
    <property type="entry name" value="MetalloPept_cat_dom_sf"/>
</dbReference>
<dbReference type="InterPro" id="IPR024080">
    <property type="entry name" value="Neurolysin/TOP_N"/>
</dbReference>
<dbReference type="GO" id="GO:0005758">
    <property type="term" value="C:mitochondrial intermembrane space"/>
    <property type="evidence" value="ECO:0007669"/>
    <property type="project" value="TreeGrafter"/>
</dbReference>
<evidence type="ECO:0000256" key="7">
    <source>
        <dbReference type="RuleBase" id="RU003435"/>
    </source>
</evidence>
<dbReference type="InterPro" id="IPR045090">
    <property type="entry name" value="Pept_M3A_M3B"/>
</dbReference>
<comment type="similarity">
    <text evidence="1 7">Belongs to the peptidase M3 family.</text>
</comment>
<dbReference type="CDD" id="cd06455">
    <property type="entry name" value="M3A_TOP"/>
    <property type="match status" value="1"/>
</dbReference>
<dbReference type="Gene3D" id="3.40.390.10">
    <property type="entry name" value="Collagenase (Catalytic Domain)"/>
    <property type="match status" value="1"/>
</dbReference>
<comment type="cofactor">
    <cofactor evidence="7">
        <name>Zn(2+)</name>
        <dbReference type="ChEBI" id="CHEBI:29105"/>
    </cofactor>
    <text evidence="7">Binds 1 zinc ion.</text>
</comment>
<comment type="caution">
    <text evidence="9">The sequence shown here is derived from an EMBL/GenBank/DDBJ whole genome shotgun (WGS) entry which is preliminary data.</text>
</comment>
<dbReference type="OrthoDB" id="534666at2759"/>
<name>A0A9P8UWW1_9PEZI</name>
<keyword evidence="10" id="KW-1185">Reference proteome</keyword>
<dbReference type="Gene3D" id="1.20.1050.40">
    <property type="entry name" value="Endopeptidase. Chain P, domain 1"/>
    <property type="match status" value="1"/>
</dbReference>
<evidence type="ECO:0000313" key="10">
    <source>
        <dbReference type="Proteomes" id="UP000758603"/>
    </source>
</evidence>
<dbReference type="EMBL" id="JAGPXC010000001">
    <property type="protein sequence ID" value="KAH6659444.1"/>
    <property type="molecule type" value="Genomic_DNA"/>
</dbReference>